<evidence type="ECO:0000256" key="1">
    <source>
        <dbReference type="ARBA" id="ARBA00006484"/>
    </source>
</evidence>
<organism evidence="3 4">
    <name type="scientific">Knufia peltigerae</name>
    <dbReference type="NCBI Taxonomy" id="1002370"/>
    <lineage>
        <taxon>Eukaryota</taxon>
        <taxon>Fungi</taxon>
        <taxon>Dikarya</taxon>
        <taxon>Ascomycota</taxon>
        <taxon>Pezizomycotina</taxon>
        <taxon>Eurotiomycetes</taxon>
        <taxon>Chaetothyriomycetidae</taxon>
        <taxon>Chaetothyriales</taxon>
        <taxon>Trichomeriaceae</taxon>
        <taxon>Knufia</taxon>
    </lineage>
</organism>
<dbReference type="Pfam" id="PF13561">
    <property type="entry name" value="adh_short_C2"/>
    <property type="match status" value="1"/>
</dbReference>
<dbReference type="EMBL" id="JAPDRN010000042">
    <property type="protein sequence ID" value="KAJ9633839.1"/>
    <property type="molecule type" value="Genomic_DNA"/>
</dbReference>
<comment type="caution">
    <text evidence="3">The sequence shown here is derived from an EMBL/GenBank/DDBJ whole genome shotgun (WGS) entry which is preliminary data.</text>
</comment>
<dbReference type="Proteomes" id="UP001172681">
    <property type="component" value="Unassembled WGS sequence"/>
</dbReference>
<dbReference type="AlphaFoldDB" id="A0AA38Y4F0"/>
<evidence type="ECO:0000256" key="2">
    <source>
        <dbReference type="ARBA" id="ARBA00022857"/>
    </source>
</evidence>
<dbReference type="PANTHER" id="PTHR42760:SF45">
    <property type="entry name" value="SHORT CHAIN DEHYDROGENASE_REDUCTASE FAMILY PROTEIN, PUTATIVE (AFU_ORTHOLOGUE AFUA_3G09150)-RELATED"/>
    <property type="match status" value="1"/>
</dbReference>
<sequence length="255" mass="26900">MSTLKDKVVAITGAASGIGRAVAHESALHGASLALADIQGPALKQVAQDLRSQGAQVTATVVDVVDSDCVDDWIRSTVDTYGRLDGAVNMAGIEGDDKIFRNFTDTENSTWDKIIQVNLTGMFYCLRAQLRVMKQGAAIVNAASTAALSGRAGVMAYSVSKHGVLGLTRCAARESGSRGIRVNAVAPGPVQTPLMDRILQEAGKKDIPAMEMHRSLAIPRLGTPEELAKTFVFLLSDDSSWTTGSVYTVDGGAMC</sequence>
<dbReference type="SUPFAM" id="SSF51735">
    <property type="entry name" value="NAD(P)-binding Rossmann-fold domains"/>
    <property type="match status" value="1"/>
</dbReference>
<dbReference type="GO" id="GO:0016616">
    <property type="term" value="F:oxidoreductase activity, acting on the CH-OH group of donors, NAD or NADP as acceptor"/>
    <property type="evidence" value="ECO:0007669"/>
    <property type="project" value="TreeGrafter"/>
</dbReference>
<evidence type="ECO:0000313" key="3">
    <source>
        <dbReference type="EMBL" id="KAJ9633839.1"/>
    </source>
</evidence>
<dbReference type="Gene3D" id="3.40.50.720">
    <property type="entry name" value="NAD(P)-binding Rossmann-like Domain"/>
    <property type="match status" value="1"/>
</dbReference>
<keyword evidence="2" id="KW-0521">NADP</keyword>
<accession>A0AA38Y4F0</accession>
<name>A0AA38Y4F0_9EURO</name>
<protein>
    <submittedName>
        <fullName evidence="3">Uncharacterized protein</fullName>
    </submittedName>
</protein>
<dbReference type="PROSITE" id="PS00061">
    <property type="entry name" value="ADH_SHORT"/>
    <property type="match status" value="1"/>
</dbReference>
<dbReference type="PRINTS" id="PR00080">
    <property type="entry name" value="SDRFAMILY"/>
</dbReference>
<dbReference type="GO" id="GO:0048038">
    <property type="term" value="F:quinone binding"/>
    <property type="evidence" value="ECO:0007669"/>
    <property type="project" value="TreeGrafter"/>
</dbReference>
<reference evidence="3" key="1">
    <citation type="submission" date="2022-10" db="EMBL/GenBank/DDBJ databases">
        <title>Culturing micro-colonial fungi from biological soil crusts in the Mojave desert and describing Neophaeococcomyces mojavensis, and introducing the new genera and species Taxawa tesnikishii.</title>
        <authorList>
            <person name="Kurbessoian T."/>
            <person name="Stajich J.E."/>
        </authorList>
    </citation>
    <scope>NUCLEOTIDE SEQUENCE</scope>
    <source>
        <strain evidence="3">TK_35</strain>
    </source>
</reference>
<dbReference type="PANTHER" id="PTHR42760">
    <property type="entry name" value="SHORT-CHAIN DEHYDROGENASES/REDUCTASES FAMILY MEMBER"/>
    <property type="match status" value="1"/>
</dbReference>
<dbReference type="InterPro" id="IPR020904">
    <property type="entry name" value="Sc_DH/Rdtase_CS"/>
</dbReference>
<comment type="similarity">
    <text evidence="1">Belongs to the short-chain dehydrogenases/reductases (SDR) family.</text>
</comment>
<dbReference type="PRINTS" id="PR00081">
    <property type="entry name" value="GDHRDH"/>
</dbReference>
<keyword evidence="4" id="KW-1185">Reference proteome</keyword>
<dbReference type="GO" id="GO:0006633">
    <property type="term" value="P:fatty acid biosynthetic process"/>
    <property type="evidence" value="ECO:0007669"/>
    <property type="project" value="TreeGrafter"/>
</dbReference>
<dbReference type="InterPro" id="IPR036291">
    <property type="entry name" value="NAD(P)-bd_dom_sf"/>
</dbReference>
<proteinExistence type="inferred from homology"/>
<evidence type="ECO:0000313" key="4">
    <source>
        <dbReference type="Proteomes" id="UP001172681"/>
    </source>
</evidence>
<gene>
    <name evidence="3" type="ORF">H2204_006624</name>
</gene>
<dbReference type="CDD" id="cd05233">
    <property type="entry name" value="SDR_c"/>
    <property type="match status" value="1"/>
</dbReference>
<dbReference type="FunFam" id="3.40.50.720:FF:000084">
    <property type="entry name" value="Short-chain dehydrogenase reductase"/>
    <property type="match status" value="1"/>
</dbReference>
<dbReference type="InterPro" id="IPR002347">
    <property type="entry name" value="SDR_fam"/>
</dbReference>